<dbReference type="AlphaFoldDB" id="A0A914W543"/>
<dbReference type="GO" id="GO:0015031">
    <property type="term" value="P:protein transport"/>
    <property type="evidence" value="ECO:0007669"/>
    <property type="project" value="UniProtKB-KW"/>
</dbReference>
<feature type="coiled-coil region" evidence="6">
    <location>
        <begin position="313"/>
        <end position="347"/>
    </location>
</feature>
<dbReference type="SUPFAM" id="SSF49562">
    <property type="entry name" value="C2 domain (Calcium/lipid-binding domain, CaLB)"/>
    <property type="match status" value="1"/>
</dbReference>
<evidence type="ECO:0000256" key="4">
    <source>
        <dbReference type="ARBA" id="ARBA00022753"/>
    </source>
</evidence>
<evidence type="ECO:0000256" key="2">
    <source>
        <dbReference type="ARBA" id="ARBA00022448"/>
    </source>
</evidence>
<dbReference type="Pfam" id="PF00168">
    <property type="entry name" value="C2"/>
    <property type="match status" value="1"/>
</dbReference>
<reference evidence="11" key="1">
    <citation type="submission" date="2022-11" db="UniProtKB">
        <authorList>
            <consortium name="WormBaseParasite"/>
        </authorList>
    </citation>
    <scope>IDENTIFICATION</scope>
</reference>
<keyword evidence="10" id="KW-1185">Reference proteome</keyword>
<dbReference type="PANTHER" id="PTHR15746:SF23">
    <property type="entry name" value="RAB11 INTERACTING PROTEIN, ISOFORM A"/>
    <property type="match status" value="1"/>
</dbReference>
<dbReference type="InterPro" id="IPR037789">
    <property type="entry name" value="FIP_classI"/>
</dbReference>
<evidence type="ECO:0000259" key="9">
    <source>
        <dbReference type="PROSITE" id="PS51511"/>
    </source>
</evidence>
<dbReference type="InterPro" id="IPR019018">
    <property type="entry name" value="Rab-bd_FIP-RBD"/>
</dbReference>
<organism evidence="10 11">
    <name type="scientific">Plectus sambesii</name>
    <dbReference type="NCBI Taxonomy" id="2011161"/>
    <lineage>
        <taxon>Eukaryota</taxon>
        <taxon>Metazoa</taxon>
        <taxon>Ecdysozoa</taxon>
        <taxon>Nematoda</taxon>
        <taxon>Chromadorea</taxon>
        <taxon>Plectida</taxon>
        <taxon>Plectina</taxon>
        <taxon>Plectoidea</taxon>
        <taxon>Plectidae</taxon>
        <taxon>Plectus</taxon>
    </lineage>
</organism>
<protein>
    <submittedName>
        <fullName evidence="11">Uncharacterized protein</fullName>
    </submittedName>
</protein>
<keyword evidence="2" id="KW-0813">Transport</keyword>
<evidence type="ECO:0000259" key="8">
    <source>
        <dbReference type="PROSITE" id="PS50004"/>
    </source>
</evidence>
<dbReference type="Gene3D" id="2.60.40.150">
    <property type="entry name" value="C2 domain"/>
    <property type="match status" value="1"/>
</dbReference>
<keyword evidence="6" id="KW-0175">Coiled coil</keyword>
<feature type="compositionally biased region" description="Basic and acidic residues" evidence="7">
    <location>
        <begin position="267"/>
        <end position="279"/>
    </location>
</feature>
<keyword evidence="5" id="KW-0653">Protein transport</keyword>
<dbReference type="InterPro" id="IPR000008">
    <property type="entry name" value="C2_dom"/>
</dbReference>
<evidence type="ECO:0000256" key="6">
    <source>
        <dbReference type="SAM" id="Coils"/>
    </source>
</evidence>
<keyword evidence="4" id="KW-0967">Endosome</keyword>
<name>A0A914W543_9BILA</name>
<evidence type="ECO:0000256" key="1">
    <source>
        <dbReference type="ARBA" id="ARBA00004172"/>
    </source>
</evidence>
<dbReference type="GO" id="GO:0045055">
    <property type="term" value="P:regulated exocytosis"/>
    <property type="evidence" value="ECO:0007669"/>
    <property type="project" value="TreeGrafter"/>
</dbReference>
<dbReference type="SUPFAM" id="SSF144270">
    <property type="entry name" value="Eferin C-derminal domain-like"/>
    <property type="match status" value="1"/>
</dbReference>
<dbReference type="GO" id="GO:0055037">
    <property type="term" value="C:recycling endosome"/>
    <property type="evidence" value="ECO:0007669"/>
    <property type="project" value="UniProtKB-SubCell"/>
</dbReference>
<sequence length="369" mass="41089">MAAKVPNHLLLTVVAARNLHTKSGHGKIEAFVTSKLERTDGTDSRTEKVNTDVKRCSGSPCWEQTCEFSFASLDCTLSLTVNHRTMFGTSECLGQLQFALKDVQDAGDDLPERWYPLMGRKKVDDDKYRGELLLRMQLSHKAHLAQTLPPSRLPVSKSSLKKKMGFGLRNGSGAMSPNISVIEERRLSVPDVYQVGLLSKSMSSLTQLPKFSVHKSATMSPDYSHFFPSPSMLTDDSLDEIFEDKPDASESTTLLSPCSPKAPLSNDAKDIGHAPDTRRSSQSSGFESARSAALHLVSADWTNIELVYDTLTKEDLVELIKEQRVRLAQKERRIRDLEEYVDGLIARVLDARPDLLQAAPLHPLQRIRL</sequence>
<dbReference type="SMART" id="SM00239">
    <property type="entry name" value="C2"/>
    <property type="match status" value="1"/>
</dbReference>
<dbReference type="InterPro" id="IPR037245">
    <property type="entry name" value="FIP-RBD_C_sf"/>
</dbReference>
<keyword evidence="3" id="KW-0597">Phosphoprotein</keyword>
<proteinExistence type="predicted"/>
<comment type="subcellular location">
    <subcellularLocation>
        <location evidence="1">Recycling endosome</location>
    </subcellularLocation>
</comment>
<dbReference type="PROSITE" id="PS50004">
    <property type="entry name" value="C2"/>
    <property type="match status" value="1"/>
</dbReference>
<dbReference type="GO" id="GO:0031267">
    <property type="term" value="F:small GTPase binding"/>
    <property type="evidence" value="ECO:0007669"/>
    <property type="project" value="InterPro"/>
</dbReference>
<feature type="region of interest" description="Disordered" evidence="7">
    <location>
        <begin position="249"/>
        <end position="285"/>
    </location>
</feature>
<dbReference type="InterPro" id="IPR035892">
    <property type="entry name" value="C2_domain_sf"/>
</dbReference>
<evidence type="ECO:0000256" key="3">
    <source>
        <dbReference type="ARBA" id="ARBA00022553"/>
    </source>
</evidence>
<dbReference type="Gene3D" id="1.20.5.2440">
    <property type="match status" value="1"/>
</dbReference>
<evidence type="ECO:0000313" key="10">
    <source>
        <dbReference type="Proteomes" id="UP000887566"/>
    </source>
</evidence>
<evidence type="ECO:0000256" key="7">
    <source>
        <dbReference type="SAM" id="MobiDB-lite"/>
    </source>
</evidence>
<dbReference type="Proteomes" id="UP000887566">
    <property type="component" value="Unplaced"/>
</dbReference>
<evidence type="ECO:0000256" key="5">
    <source>
        <dbReference type="ARBA" id="ARBA00022927"/>
    </source>
</evidence>
<dbReference type="PANTHER" id="PTHR15746">
    <property type="entry name" value="RAB11-RELATED"/>
    <property type="match status" value="1"/>
</dbReference>
<dbReference type="PROSITE" id="PS51511">
    <property type="entry name" value="FIP_RBD"/>
    <property type="match status" value="1"/>
</dbReference>
<feature type="domain" description="C2" evidence="8">
    <location>
        <begin position="1"/>
        <end position="115"/>
    </location>
</feature>
<feature type="domain" description="FIP-RBD" evidence="9">
    <location>
        <begin position="297"/>
        <end position="359"/>
    </location>
</feature>
<evidence type="ECO:0000313" key="11">
    <source>
        <dbReference type="WBParaSite" id="PSAMB.scaffold3267size19005.g20856.t1"/>
    </source>
</evidence>
<accession>A0A914W543</accession>
<dbReference type="WBParaSite" id="PSAMB.scaffold3267size19005.g20856.t1">
    <property type="protein sequence ID" value="PSAMB.scaffold3267size19005.g20856.t1"/>
    <property type="gene ID" value="PSAMB.scaffold3267size19005.g20856"/>
</dbReference>